<dbReference type="Pfam" id="PF22580">
    <property type="entry name" value="KYNU_C"/>
    <property type="match status" value="1"/>
</dbReference>
<evidence type="ECO:0000256" key="1">
    <source>
        <dbReference type="ARBA" id="ARBA00022642"/>
    </source>
</evidence>
<dbReference type="InterPro" id="IPR015422">
    <property type="entry name" value="PyrdxlP-dep_Trfase_small"/>
</dbReference>
<evidence type="ECO:0000313" key="5">
    <source>
        <dbReference type="EMBL" id="RZS40875.1"/>
    </source>
</evidence>
<dbReference type="OrthoDB" id="9812626at2"/>
<dbReference type="GO" id="GO:0005737">
    <property type="term" value="C:cytoplasm"/>
    <property type="evidence" value="ECO:0007669"/>
    <property type="project" value="InterPro"/>
</dbReference>
<dbReference type="PIRSF" id="PIRSF038800">
    <property type="entry name" value="KYNU"/>
    <property type="match status" value="1"/>
</dbReference>
<keyword evidence="3 4" id="KW-0663">Pyridoxal phosphate</keyword>
<sequence>MTGAVVSRAAELDAADPLAGFRERFVPCGDVRAYLDGNSLGRPLRASRERLLRFVDQAWGERLIRGWDEQWMDEPLRAGDALGRVALGAANGQTVIGDSTSVLLYKLIRAAVDARPGRTELVCDRDNFPTDRFVLQGIAAELGLRVRWIDCAPDGGVTPDQVAHVLGENTALVLLSHVAYRSAWLAELPEITALAHQHGALVLWDLCHSVGVVPLELDDWGVDLAVGCTYKYLNGGPGAPAFAYVRADLHERLQQPIWGWMGAGAPFAMGETYQPASGIRRFLSGTPPILGMQPLLDMIDLVTEAGLPAIREKSVTLTEYAMALADQFGVTVASPRDGARRGGHITLAHPAAREATARLWEIGVIPDFRPPDGVRIGLSPLSTSFAEVADGLSALATVLSHAG</sequence>
<dbReference type="UniPathway" id="UPA00334">
    <property type="reaction ID" value="UER00455"/>
</dbReference>
<dbReference type="GO" id="GO:0043420">
    <property type="term" value="P:anthranilate metabolic process"/>
    <property type="evidence" value="ECO:0007669"/>
    <property type="project" value="TreeGrafter"/>
</dbReference>
<dbReference type="Gene3D" id="3.90.1150.10">
    <property type="entry name" value="Aspartate Aminotransferase, domain 1"/>
    <property type="match status" value="1"/>
</dbReference>
<evidence type="ECO:0000313" key="6">
    <source>
        <dbReference type="Proteomes" id="UP000294257"/>
    </source>
</evidence>
<dbReference type="PANTHER" id="PTHR14084">
    <property type="entry name" value="KYNURENINASE"/>
    <property type="match status" value="1"/>
</dbReference>
<evidence type="ECO:0000256" key="2">
    <source>
        <dbReference type="ARBA" id="ARBA00022801"/>
    </source>
</evidence>
<dbReference type="UniPathway" id="UPA00253">
    <property type="reaction ID" value="UER00329"/>
</dbReference>
<comment type="catalytic activity">
    <reaction evidence="4">
        <text>3-hydroxy-L-kynurenine + H2O = 3-hydroxyanthranilate + L-alanine + H(+)</text>
        <dbReference type="Rhea" id="RHEA:25143"/>
        <dbReference type="ChEBI" id="CHEBI:15377"/>
        <dbReference type="ChEBI" id="CHEBI:15378"/>
        <dbReference type="ChEBI" id="CHEBI:36559"/>
        <dbReference type="ChEBI" id="CHEBI:57972"/>
        <dbReference type="ChEBI" id="CHEBI:58125"/>
        <dbReference type="EC" id="3.7.1.3"/>
    </reaction>
</comment>
<comment type="pathway">
    <text evidence="4">Amino-acid degradation; L-kynurenine degradation; L-alanine and anthranilate from L-kynurenine: step 1/1.</text>
</comment>
<comment type="function">
    <text evidence="4">Catalyzes the cleavage of L-kynurenine (L-Kyn) and L-3-hydroxykynurenine (L-3OHKyn) into anthranilic acid (AA) and 3-hydroxyanthranilic acid (3-OHAA), respectively.</text>
</comment>
<dbReference type="GO" id="GO:0019441">
    <property type="term" value="P:L-tryptophan catabolic process to kynurenine"/>
    <property type="evidence" value="ECO:0007669"/>
    <property type="project" value="TreeGrafter"/>
</dbReference>
<keyword evidence="6" id="KW-1185">Reference proteome</keyword>
<dbReference type="SUPFAM" id="SSF53383">
    <property type="entry name" value="PLP-dependent transferases"/>
    <property type="match status" value="1"/>
</dbReference>
<dbReference type="GO" id="GO:0030170">
    <property type="term" value="F:pyridoxal phosphate binding"/>
    <property type="evidence" value="ECO:0007669"/>
    <property type="project" value="InterPro"/>
</dbReference>
<dbReference type="GO" id="GO:0097053">
    <property type="term" value="P:L-kynurenine catabolic process"/>
    <property type="evidence" value="ECO:0007669"/>
    <property type="project" value="UniProtKB-UniPathway"/>
</dbReference>
<comment type="subunit">
    <text evidence="4">Homodimer.</text>
</comment>
<comment type="caution">
    <text evidence="5">The sequence shown here is derived from an EMBL/GenBank/DDBJ whole genome shotgun (WGS) entry which is preliminary data.</text>
</comment>
<keyword evidence="2 4" id="KW-0378">Hydrolase</keyword>
<dbReference type="InterPro" id="IPR015424">
    <property type="entry name" value="PyrdxlP-dep_Trfase"/>
</dbReference>
<comment type="cofactor">
    <cofactor evidence="4">
        <name>pyridoxal 5'-phosphate</name>
        <dbReference type="ChEBI" id="CHEBI:597326"/>
    </cofactor>
</comment>
<dbReference type="RefSeq" id="WP_130343865.1">
    <property type="nucleotide sequence ID" value="NZ_SGWQ01000003.1"/>
</dbReference>
<dbReference type="EC" id="3.7.1.3" evidence="4"/>
<dbReference type="InterPro" id="IPR010111">
    <property type="entry name" value="Kynureninase"/>
</dbReference>
<comment type="similarity">
    <text evidence="4">Belongs to the kynureninase family.</text>
</comment>
<name>A0A4Q7KW33_9PSEU</name>
<dbReference type="GO" id="GO:0009435">
    <property type="term" value="P:NAD+ biosynthetic process"/>
    <property type="evidence" value="ECO:0007669"/>
    <property type="project" value="UniProtKB-UniPathway"/>
</dbReference>
<reference evidence="5 6" key="1">
    <citation type="submission" date="2019-02" db="EMBL/GenBank/DDBJ databases">
        <title>Genomic Encyclopedia of Type Strains, Phase IV (KMG-IV): sequencing the most valuable type-strain genomes for metagenomic binning, comparative biology and taxonomic classification.</title>
        <authorList>
            <person name="Goeker M."/>
        </authorList>
    </citation>
    <scope>NUCLEOTIDE SEQUENCE [LARGE SCALE GENOMIC DNA]</scope>
    <source>
        <strain evidence="5 6">DSM 101727</strain>
    </source>
</reference>
<comment type="catalytic activity">
    <reaction evidence="4">
        <text>L-kynurenine + H2O = anthranilate + L-alanine + H(+)</text>
        <dbReference type="Rhea" id="RHEA:16813"/>
        <dbReference type="ChEBI" id="CHEBI:15377"/>
        <dbReference type="ChEBI" id="CHEBI:15378"/>
        <dbReference type="ChEBI" id="CHEBI:16567"/>
        <dbReference type="ChEBI" id="CHEBI:57959"/>
        <dbReference type="ChEBI" id="CHEBI:57972"/>
        <dbReference type="EC" id="3.7.1.3"/>
    </reaction>
</comment>
<evidence type="ECO:0000256" key="4">
    <source>
        <dbReference type="PIRNR" id="PIRNR038800"/>
    </source>
</evidence>
<dbReference type="Proteomes" id="UP000294257">
    <property type="component" value="Unassembled WGS sequence"/>
</dbReference>
<dbReference type="AlphaFoldDB" id="A0A4Q7KW33"/>
<proteinExistence type="inferred from homology"/>
<dbReference type="InterPro" id="IPR015421">
    <property type="entry name" value="PyrdxlP-dep_Trfase_major"/>
</dbReference>
<organism evidence="5 6">
    <name type="scientific">Herbihabitans rhizosphaerae</name>
    <dbReference type="NCBI Taxonomy" id="1872711"/>
    <lineage>
        <taxon>Bacteria</taxon>
        <taxon>Bacillati</taxon>
        <taxon>Actinomycetota</taxon>
        <taxon>Actinomycetes</taxon>
        <taxon>Pseudonocardiales</taxon>
        <taxon>Pseudonocardiaceae</taxon>
        <taxon>Herbihabitans</taxon>
    </lineage>
</organism>
<protein>
    <recommendedName>
        <fullName evidence="4">Kynureninase</fullName>
        <ecNumber evidence="4">3.7.1.3</ecNumber>
    </recommendedName>
</protein>
<dbReference type="GO" id="GO:0030429">
    <property type="term" value="F:kynureninase activity"/>
    <property type="evidence" value="ECO:0007669"/>
    <property type="project" value="UniProtKB-EC"/>
</dbReference>
<dbReference type="EMBL" id="SGWQ01000003">
    <property type="protein sequence ID" value="RZS40875.1"/>
    <property type="molecule type" value="Genomic_DNA"/>
</dbReference>
<evidence type="ECO:0000256" key="3">
    <source>
        <dbReference type="ARBA" id="ARBA00022898"/>
    </source>
</evidence>
<dbReference type="Gene3D" id="3.40.640.10">
    <property type="entry name" value="Type I PLP-dependent aspartate aminotransferase-like (Major domain)"/>
    <property type="match status" value="1"/>
</dbReference>
<keyword evidence="1 4" id="KW-0662">Pyridine nucleotide biosynthesis</keyword>
<comment type="pathway">
    <text evidence="4">Cofactor biosynthesis; NAD(+) biosynthesis; quinolinate from L-kynurenine: step 2/3.</text>
</comment>
<accession>A0A4Q7KW33</accession>
<gene>
    <name evidence="5" type="ORF">EV193_103189</name>
</gene>
<dbReference type="PANTHER" id="PTHR14084:SF0">
    <property type="entry name" value="KYNURENINASE"/>
    <property type="match status" value="1"/>
</dbReference>